<dbReference type="Pfam" id="PF07980">
    <property type="entry name" value="SusD_RagB"/>
    <property type="match status" value="1"/>
</dbReference>
<accession>A0A4R5F3M8</accession>
<keyword evidence="5" id="KW-0998">Cell outer membrane</keyword>
<feature type="domain" description="SusD-like N-terminal" evidence="8">
    <location>
        <begin position="91"/>
        <end position="233"/>
    </location>
</feature>
<reference evidence="9 10" key="1">
    <citation type="submission" date="2019-03" db="EMBL/GenBank/DDBJ databases">
        <title>Novel species of Flavobacterium.</title>
        <authorList>
            <person name="Liu Q."/>
            <person name="Xin Y.-H."/>
        </authorList>
    </citation>
    <scope>NUCLEOTIDE SEQUENCE [LARGE SCALE GENOMIC DNA]</scope>
    <source>
        <strain evidence="9 10">LB3P52</strain>
    </source>
</reference>
<evidence type="ECO:0000256" key="6">
    <source>
        <dbReference type="SAM" id="SignalP"/>
    </source>
</evidence>
<dbReference type="SUPFAM" id="SSF48452">
    <property type="entry name" value="TPR-like"/>
    <property type="match status" value="1"/>
</dbReference>
<dbReference type="InterPro" id="IPR033985">
    <property type="entry name" value="SusD-like_N"/>
</dbReference>
<keyword evidence="3 6" id="KW-0732">Signal</keyword>
<feature type="domain" description="RagB/SusD" evidence="7">
    <location>
        <begin position="360"/>
        <end position="499"/>
    </location>
</feature>
<dbReference type="InterPro" id="IPR012944">
    <property type="entry name" value="SusD_RagB_dom"/>
</dbReference>
<organism evidence="9 10">
    <name type="scientific">Flavobacterium rhamnosiphilum</name>
    <dbReference type="NCBI Taxonomy" id="2541724"/>
    <lineage>
        <taxon>Bacteria</taxon>
        <taxon>Pseudomonadati</taxon>
        <taxon>Bacteroidota</taxon>
        <taxon>Flavobacteriia</taxon>
        <taxon>Flavobacteriales</taxon>
        <taxon>Flavobacteriaceae</taxon>
        <taxon>Flavobacterium</taxon>
    </lineage>
</organism>
<evidence type="ECO:0000256" key="3">
    <source>
        <dbReference type="ARBA" id="ARBA00022729"/>
    </source>
</evidence>
<keyword evidence="4" id="KW-0472">Membrane</keyword>
<dbReference type="InterPro" id="IPR011990">
    <property type="entry name" value="TPR-like_helical_dom_sf"/>
</dbReference>
<protein>
    <submittedName>
        <fullName evidence="9">RagB/SusD family nutrient uptake outer membrane protein</fullName>
    </submittedName>
</protein>
<dbReference type="EMBL" id="SMLG01000013">
    <property type="protein sequence ID" value="TDE42168.1"/>
    <property type="molecule type" value="Genomic_DNA"/>
</dbReference>
<dbReference type="CDD" id="cd08977">
    <property type="entry name" value="SusD"/>
    <property type="match status" value="1"/>
</dbReference>
<evidence type="ECO:0000256" key="5">
    <source>
        <dbReference type="ARBA" id="ARBA00023237"/>
    </source>
</evidence>
<comment type="similarity">
    <text evidence="2">Belongs to the SusD family.</text>
</comment>
<evidence type="ECO:0000256" key="1">
    <source>
        <dbReference type="ARBA" id="ARBA00004442"/>
    </source>
</evidence>
<evidence type="ECO:0000313" key="9">
    <source>
        <dbReference type="EMBL" id="TDE42168.1"/>
    </source>
</evidence>
<name>A0A4R5F3M8_9FLAO</name>
<dbReference type="Gene3D" id="1.25.40.390">
    <property type="match status" value="1"/>
</dbReference>
<dbReference type="AlphaFoldDB" id="A0A4R5F3M8"/>
<feature type="signal peptide" evidence="6">
    <location>
        <begin position="1"/>
        <end position="20"/>
    </location>
</feature>
<evidence type="ECO:0000259" key="8">
    <source>
        <dbReference type="Pfam" id="PF14322"/>
    </source>
</evidence>
<evidence type="ECO:0000313" key="10">
    <source>
        <dbReference type="Proteomes" id="UP000294814"/>
    </source>
</evidence>
<sequence length="503" mass="56389">MKKYSILFILIAAGFQFSCNSDLDPTIYSSLTSANAFQSKADAVAAVNSVYARLKGPSVGDNYSYWGTRHFALTDLTTDLGHCKYGGDPGQLALAQWNSANGLLNEDYQVMYKLISNANNAIYSITPMNSITATEKAQFLAEIKFLRASSYMDLTDAWGPVVLVTEADAANPDYNTPKVPASVEEIETLLISDLTAAASVLPVNYQSNAIYGSNDVGRATKGAALTLLAKLHLRRHDWQKVADLTQQVMNLNQYSLFPSYLGLFKEDNKWCQENIFSVLSDANTNGTELLNHFGPENHPVVADRWQYYTVTWDFYNTFGDEDERKQCFYPEYMGTDGLLHKQAPFLGAIPPAGVFYMEDVATRKYADEDTQTYYDGHSVNILRYADVLLSRAEALNELGGPNPEVYNLINQVKARSKAKQLISGAFSQSTLRDAILQERGWELFYEGKRRADLIRMNKYDVIVNAYLNRIGEPSNVSMPKNKYFTYPQKQVDLNPNLNNADRL</sequence>
<evidence type="ECO:0000259" key="7">
    <source>
        <dbReference type="Pfam" id="PF07980"/>
    </source>
</evidence>
<dbReference type="OrthoDB" id="5694214at2"/>
<comment type="subcellular location">
    <subcellularLocation>
        <location evidence="1">Cell outer membrane</location>
    </subcellularLocation>
</comment>
<gene>
    <name evidence="9" type="ORF">E0I26_14705</name>
</gene>
<proteinExistence type="inferred from homology"/>
<evidence type="ECO:0000256" key="2">
    <source>
        <dbReference type="ARBA" id="ARBA00006275"/>
    </source>
</evidence>
<feature type="chain" id="PRO_5020724204" evidence="6">
    <location>
        <begin position="21"/>
        <end position="503"/>
    </location>
</feature>
<dbReference type="Proteomes" id="UP000294814">
    <property type="component" value="Unassembled WGS sequence"/>
</dbReference>
<dbReference type="Pfam" id="PF14322">
    <property type="entry name" value="SusD-like_3"/>
    <property type="match status" value="1"/>
</dbReference>
<comment type="caution">
    <text evidence="9">The sequence shown here is derived from an EMBL/GenBank/DDBJ whole genome shotgun (WGS) entry which is preliminary data.</text>
</comment>
<evidence type="ECO:0000256" key="4">
    <source>
        <dbReference type="ARBA" id="ARBA00023136"/>
    </source>
</evidence>
<keyword evidence="10" id="KW-1185">Reference proteome</keyword>
<dbReference type="GO" id="GO:0009279">
    <property type="term" value="C:cell outer membrane"/>
    <property type="evidence" value="ECO:0007669"/>
    <property type="project" value="UniProtKB-SubCell"/>
</dbReference>